<name>A0A1G6X225_NIADE</name>
<dbReference type="RefSeq" id="WP_143019848.1">
    <property type="nucleotide sequence ID" value="NZ_FMZO01000012.1"/>
</dbReference>
<dbReference type="OrthoDB" id="609485at2"/>
<evidence type="ECO:0000313" key="2">
    <source>
        <dbReference type="EMBL" id="SDD72148.1"/>
    </source>
</evidence>
<proteinExistence type="predicted"/>
<feature type="signal peptide" evidence="1">
    <location>
        <begin position="1"/>
        <end position="24"/>
    </location>
</feature>
<sequence length="812" mass="89277">MRCKIIHKVFCLVLLMFTAVGSYGQPGVAVKMASYMEEHPSCNLYVHADRNVYAPGDTIWFKSYMLSAHKSEVMYVRVVDARRQTLVAKQFPVYDLRSDGWIPLPDTAVAGPYFLYGFTDLMINFSPEDAFVMPLRIVPNTERRVELEAFATNGDAIERGAKTTIGIRARDQKGPLVKASGVYTVWVGDSSVKTGRIKTNEKGAAEVQFTYPRLPDSASVRFEVFLTEAKSPARLLLNLRHEGNQASIRVFPEGGRLVAGVLNNVVFEATDANKNPVTAVLKLLRGNKVLDSVQTDGNGLGRMSFVPLQGVMDSLMVTENNRMRKIALPREPVTSGYMLRVSGNDTVVIFNVGMPGSVELVLRSFNKVLWSRSVQVAAGDSLRLVLPADSMPRGVLSLAVLGAGGIAEAERYFMHDPGKGGASVVNVEIAKVRFGAHHRVKATVTVSDQDHHGIKANLSVAVVAAQTLERGHYPTITQGYYYHHLRKVPGIVLDAKQGGVLDQFLITQSWKGYGWGSIVGYRPSGTLQLLSAPGEVYGKVTAKHRKASKVSDLMILSGGGSGIVPVNGEGRFSIPPEDLFARGNDRKYLVLGRDFRQDHDIELGSHAGLFDEGVRSGSLLHFSMPFSTMAVYRPDTFRIFNNEIRLQEVVVKSGKKWEVPITEQYGGGLDYVCKYLVLNCPMHTQDRSHAPKKGLVYRYENALIIYNGAGQRFTMAPKGSFGGAPPPPPSGFLLPEISSPLPFYNPDYSVDPPVGADIRTTLFWAPNLNTGEEGKTSFDFFTSDISGNYIIVIQGVEMETLNPVCYMYNLEL</sequence>
<dbReference type="Proteomes" id="UP000198757">
    <property type="component" value="Unassembled WGS sequence"/>
</dbReference>
<dbReference type="AlphaFoldDB" id="A0A1G6X225"/>
<dbReference type="STRING" id="1285928.SAMN04487894_112108"/>
<keyword evidence="3" id="KW-1185">Reference proteome</keyword>
<accession>A0A1G6X225</accession>
<feature type="chain" id="PRO_5011608748" description="MG2 domain-containing protein" evidence="1">
    <location>
        <begin position="25"/>
        <end position="812"/>
    </location>
</feature>
<evidence type="ECO:0000313" key="3">
    <source>
        <dbReference type="Proteomes" id="UP000198757"/>
    </source>
</evidence>
<gene>
    <name evidence="2" type="ORF">SAMN04487894_112108</name>
</gene>
<keyword evidence="1" id="KW-0732">Signal</keyword>
<protein>
    <recommendedName>
        <fullName evidence="4">MG2 domain-containing protein</fullName>
    </recommendedName>
</protein>
<evidence type="ECO:0000256" key="1">
    <source>
        <dbReference type="SAM" id="SignalP"/>
    </source>
</evidence>
<organism evidence="2 3">
    <name type="scientific">Niabella drilacis (strain DSM 25811 / CCM 8410 / CCUG 62505 / LMG 26954 / E90)</name>
    <dbReference type="NCBI Taxonomy" id="1285928"/>
    <lineage>
        <taxon>Bacteria</taxon>
        <taxon>Pseudomonadati</taxon>
        <taxon>Bacteroidota</taxon>
        <taxon>Chitinophagia</taxon>
        <taxon>Chitinophagales</taxon>
        <taxon>Chitinophagaceae</taxon>
        <taxon>Niabella</taxon>
    </lineage>
</organism>
<reference evidence="3" key="1">
    <citation type="submission" date="2016-10" db="EMBL/GenBank/DDBJ databases">
        <authorList>
            <person name="Varghese N."/>
            <person name="Submissions S."/>
        </authorList>
    </citation>
    <scope>NUCLEOTIDE SEQUENCE [LARGE SCALE GENOMIC DNA]</scope>
    <source>
        <strain evidence="3">DSM 25811 / CCM 8410 / LMG 26954 / E90</strain>
    </source>
</reference>
<evidence type="ECO:0008006" key="4">
    <source>
        <dbReference type="Google" id="ProtNLM"/>
    </source>
</evidence>
<dbReference type="EMBL" id="FMZO01000012">
    <property type="protein sequence ID" value="SDD72148.1"/>
    <property type="molecule type" value="Genomic_DNA"/>
</dbReference>